<dbReference type="SUPFAM" id="SSF55909">
    <property type="entry name" value="Pentein"/>
    <property type="match status" value="1"/>
</dbReference>
<dbReference type="InterPro" id="IPR014541">
    <property type="entry name" value="Amdntrnsf_FN0238"/>
</dbReference>
<sequence length="342" mass="36368">MSVTAPSRPAPGGAAAALEGQAPQAPLPAPRSGQAVADATSQSPAAVFLVRPRHFTPNPATLGDNAFQSEAAGGAETVAARARAEVTTLAAALRARGIAVRVFDDASATRPDSVFPNNWVTTHADGTVCLYPLYAPNRRQERRADVLRRLREQFVVRRVIDYSPREDDGLFLEGTGAMVLDHVHRLAYACRSRRMDEELLEEFCADRGFTPVVFDAADASGVPIYHTNVMMSIGQSLALIGDSLILDRAQRERVLDSLGTGGRAIVHLDEEQIAAFAGNCLELRGSRGAVLAMSTTARAALTRAQLAVIGEHAEVVAVDVPTIESAGGSVRCMIAGNHLTPR</sequence>
<dbReference type="PANTHER" id="PTHR43224">
    <property type="entry name" value="AMIDINOTRANSFERASE"/>
    <property type="match status" value="1"/>
</dbReference>
<dbReference type="Gene3D" id="3.75.10.10">
    <property type="entry name" value="L-arginine/glycine Amidinotransferase, Chain A"/>
    <property type="match status" value="1"/>
</dbReference>
<proteinExistence type="predicted"/>
<organism evidence="2 3">
    <name type="scientific">Brachybacterium equifaecis</name>
    <dbReference type="NCBI Taxonomy" id="2910770"/>
    <lineage>
        <taxon>Bacteria</taxon>
        <taxon>Bacillati</taxon>
        <taxon>Actinomycetota</taxon>
        <taxon>Actinomycetes</taxon>
        <taxon>Micrococcales</taxon>
        <taxon>Dermabacteraceae</taxon>
        <taxon>Brachybacterium</taxon>
    </lineage>
</organism>
<name>A0ABT0R0R9_9MICO</name>
<dbReference type="RefSeq" id="WP_249737583.1">
    <property type="nucleotide sequence ID" value="NZ_JAKNCJ010000003.1"/>
</dbReference>
<dbReference type="PANTHER" id="PTHR43224:SF1">
    <property type="entry name" value="AMIDINOTRANSFERASE"/>
    <property type="match status" value="1"/>
</dbReference>
<keyword evidence="3" id="KW-1185">Reference proteome</keyword>
<evidence type="ECO:0000313" key="3">
    <source>
        <dbReference type="Proteomes" id="UP001203761"/>
    </source>
</evidence>
<gene>
    <name evidence="2" type="ORF">Bequi_08930</name>
</gene>
<evidence type="ECO:0000313" key="2">
    <source>
        <dbReference type="EMBL" id="MCL6423511.1"/>
    </source>
</evidence>
<reference evidence="2" key="1">
    <citation type="submission" date="2022-02" db="EMBL/GenBank/DDBJ databases">
        <authorList>
            <person name="Lee M."/>
            <person name="Kim S.-J."/>
            <person name="Jung M.-Y."/>
        </authorList>
    </citation>
    <scope>NUCLEOTIDE SEQUENCE</scope>
    <source>
        <strain evidence="2">JHP9</strain>
    </source>
</reference>
<dbReference type="NCBIfam" id="NF046062">
    <property type="entry name" value="citrull_CtlX"/>
    <property type="match status" value="1"/>
</dbReference>
<dbReference type="Pfam" id="PF19420">
    <property type="entry name" value="DDAH_eukar"/>
    <property type="match status" value="1"/>
</dbReference>
<feature type="compositionally biased region" description="Low complexity" evidence="1">
    <location>
        <begin position="1"/>
        <end position="24"/>
    </location>
</feature>
<dbReference type="Proteomes" id="UP001203761">
    <property type="component" value="Unassembled WGS sequence"/>
</dbReference>
<protein>
    <submittedName>
        <fullName evidence="2">Arginine deiminase-related protein</fullName>
    </submittedName>
</protein>
<accession>A0ABT0R0R9</accession>
<dbReference type="EMBL" id="JAKNCJ010000003">
    <property type="protein sequence ID" value="MCL6423511.1"/>
    <property type="molecule type" value="Genomic_DNA"/>
</dbReference>
<dbReference type="PIRSF" id="PIRSF028188">
    <property type="entry name" value="Amdntrnsf_FN0238"/>
    <property type="match status" value="1"/>
</dbReference>
<comment type="caution">
    <text evidence="2">The sequence shown here is derived from an EMBL/GenBank/DDBJ whole genome shotgun (WGS) entry which is preliminary data.</text>
</comment>
<evidence type="ECO:0000256" key="1">
    <source>
        <dbReference type="SAM" id="MobiDB-lite"/>
    </source>
</evidence>
<feature type="region of interest" description="Disordered" evidence="1">
    <location>
        <begin position="1"/>
        <end position="40"/>
    </location>
</feature>